<dbReference type="Gene3D" id="1.10.1740.10">
    <property type="match status" value="1"/>
</dbReference>
<dbReference type="Pfam" id="PF20239">
    <property type="entry name" value="DUF6596"/>
    <property type="match status" value="1"/>
</dbReference>
<gene>
    <name evidence="3" type="ORF">GCM10010979_13440</name>
</gene>
<evidence type="ECO:0000259" key="2">
    <source>
        <dbReference type="Pfam" id="PF20239"/>
    </source>
</evidence>
<reference evidence="3" key="2">
    <citation type="submission" date="2020-09" db="EMBL/GenBank/DDBJ databases">
        <authorList>
            <person name="Sun Q."/>
            <person name="Zhou Y."/>
        </authorList>
    </citation>
    <scope>NUCLEOTIDE SEQUENCE</scope>
    <source>
        <strain evidence="3">CGMCC 1.12813</strain>
    </source>
</reference>
<name>A0A916WHG8_9MICO</name>
<dbReference type="GO" id="GO:0003700">
    <property type="term" value="F:DNA-binding transcription factor activity"/>
    <property type="evidence" value="ECO:0007669"/>
    <property type="project" value="InterPro"/>
</dbReference>
<dbReference type="RefSeq" id="WP_229733113.1">
    <property type="nucleotide sequence ID" value="NZ_BMGB01000001.1"/>
</dbReference>
<dbReference type="InterPro" id="IPR007627">
    <property type="entry name" value="RNA_pol_sigma70_r2"/>
</dbReference>
<comment type="caution">
    <text evidence="3">The sequence shown here is derived from an EMBL/GenBank/DDBJ whole genome shotgun (WGS) entry which is preliminary data.</text>
</comment>
<reference evidence="3" key="1">
    <citation type="journal article" date="2014" name="Int. J. Syst. Evol. Microbiol.">
        <title>Complete genome sequence of Corynebacterium casei LMG S-19264T (=DSM 44701T), isolated from a smear-ripened cheese.</title>
        <authorList>
            <consortium name="US DOE Joint Genome Institute (JGI-PGF)"/>
            <person name="Walter F."/>
            <person name="Albersmeier A."/>
            <person name="Kalinowski J."/>
            <person name="Ruckert C."/>
        </authorList>
    </citation>
    <scope>NUCLEOTIDE SEQUENCE</scope>
    <source>
        <strain evidence="3">CGMCC 1.12813</strain>
    </source>
</reference>
<dbReference type="InterPro" id="IPR046531">
    <property type="entry name" value="DUF6596"/>
</dbReference>
<accession>A0A916WHG8</accession>
<organism evidence="3 4">
    <name type="scientific">Conyzicola nivalis</name>
    <dbReference type="NCBI Taxonomy" id="1477021"/>
    <lineage>
        <taxon>Bacteria</taxon>
        <taxon>Bacillati</taxon>
        <taxon>Actinomycetota</taxon>
        <taxon>Actinomycetes</taxon>
        <taxon>Micrococcales</taxon>
        <taxon>Microbacteriaceae</taxon>
        <taxon>Conyzicola</taxon>
    </lineage>
</organism>
<dbReference type="Proteomes" id="UP000606922">
    <property type="component" value="Unassembled WGS sequence"/>
</dbReference>
<evidence type="ECO:0000313" key="4">
    <source>
        <dbReference type="Proteomes" id="UP000606922"/>
    </source>
</evidence>
<dbReference type="InterPro" id="IPR013325">
    <property type="entry name" value="RNA_pol_sigma_r2"/>
</dbReference>
<feature type="domain" description="DUF6596" evidence="2">
    <location>
        <begin position="180"/>
        <end position="280"/>
    </location>
</feature>
<evidence type="ECO:0000313" key="3">
    <source>
        <dbReference type="EMBL" id="GGB00258.1"/>
    </source>
</evidence>
<feature type="domain" description="RNA polymerase sigma-70 region 2" evidence="1">
    <location>
        <begin position="19"/>
        <end position="81"/>
    </location>
</feature>
<dbReference type="SUPFAM" id="SSF88946">
    <property type="entry name" value="Sigma2 domain of RNA polymerase sigma factors"/>
    <property type="match status" value="1"/>
</dbReference>
<dbReference type="AlphaFoldDB" id="A0A916WHG8"/>
<sequence length="408" mass="43600">MADAGLTAGARAAQVARASYGRLLAILAAETGDIPRAEDALADAFERALTTWPAAGIPTNPEGWLVTVARNRHRDVVRSSAHRTSAPLDVDPGMLDLVDLDAIPDRRLELMFVCAHPAIDASIRTPLMLHTVLGFDAAYVARAFAVPATTMAQRLVRAKRRIRTARVPFVVPVLQDMPARLSSVLEAVYGAYAIDWQLVSGPTVRESLAAEALYLATTLAVLLDDEPEAFGLAALIAFSLARVDARVADDGCLVPLAEQDRALWRPELVRDGERLLRRAHALGRISRFQLEAAIQSAHCAPGEPDAVTLLALHDALVRVSPTLGARVARAAVLAEVQGPRAGLTALHDIDGADRFQPAWATRAHLLAASGETDAAASAYSKAISLTTDAPSRLYLERRAAVVRSEATP</sequence>
<keyword evidence="3" id="KW-0804">Transcription</keyword>
<dbReference type="PANTHER" id="PTHR47756">
    <property type="entry name" value="BLL6612 PROTEIN-RELATED"/>
    <property type="match status" value="1"/>
</dbReference>
<keyword evidence="4" id="KW-1185">Reference proteome</keyword>
<evidence type="ECO:0000259" key="1">
    <source>
        <dbReference type="Pfam" id="PF04542"/>
    </source>
</evidence>
<dbReference type="PANTHER" id="PTHR47756:SF2">
    <property type="entry name" value="BLL6612 PROTEIN"/>
    <property type="match status" value="1"/>
</dbReference>
<dbReference type="Pfam" id="PF04542">
    <property type="entry name" value="Sigma70_r2"/>
    <property type="match status" value="1"/>
</dbReference>
<protein>
    <submittedName>
        <fullName evidence="3">DNA-directed RNA polymerase sigma-70 factor</fullName>
    </submittedName>
</protein>
<keyword evidence="3" id="KW-0240">DNA-directed RNA polymerase</keyword>
<dbReference type="SUPFAM" id="SSF88659">
    <property type="entry name" value="Sigma3 and sigma4 domains of RNA polymerase sigma factors"/>
    <property type="match status" value="1"/>
</dbReference>
<dbReference type="EMBL" id="BMGB01000001">
    <property type="protein sequence ID" value="GGB00258.1"/>
    <property type="molecule type" value="Genomic_DNA"/>
</dbReference>
<dbReference type="GO" id="GO:0006352">
    <property type="term" value="P:DNA-templated transcription initiation"/>
    <property type="evidence" value="ECO:0007669"/>
    <property type="project" value="InterPro"/>
</dbReference>
<dbReference type="GO" id="GO:0000428">
    <property type="term" value="C:DNA-directed RNA polymerase complex"/>
    <property type="evidence" value="ECO:0007669"/>
    <property type="project" value="UniProtKB-KW"/>
</dbReference>
<dbReference type="InterPro" id="IPR013324">
    <property type="entry name" value="RNA_pol_sigma_r3/r4-like"/>
</dbReference>
<proteinExistence type="predicted"/>